<gene>
    <name evidence="4" type="ORF">QF206_10570</name>
</gene>
<keyword evidence="1 4" id="KW-0328">Glycosyltransferase</keyword>
<sequence>MLRQLEALKQHGSVTTVGFGAAPDGVAQHIEVPADLKTLPQTFSGVLNLALRRMRASELAAPAVRFALAALEGRRFDLVVANEARVLGLAHAVSRGAPVWADMHEWAPEERTQILSWKLLVAPFISHLCDRYLPRSKAVTAVCGSIADLYRSYFGVETSVVRNAGPYLDLTPSESNPDRVRLVHSGAAIRGRGLEAMIEVVETLDARYTLDLYLMPGGDGGAYLDELRRRAEGSARIVFHEPVTPAELPRELNKYDVGIFWIPPTNTNAKLTLPNKFFDYVQARLAIAVGPSPEMAALVREYSLGVVSSSWDVRSYRESLLELDGPGIESAKRAAHAAASQLSSATDARHMSEVITALLAASREAAGVTDAE</sequence>
<dbReference type="Pfam" id="PF13439">
    <property type="entry name" value="Glyco_transf_4"/>
    <property type="match status" value="1"/>
</dbReference>
<keyword evidence="5" id="KW-1185">Reference proteome</keyword>
<dbReference type="EC" id="2.4.-.-" evidence="4"/>
<evidence type="ECO:0000313" key="4">
    <source>
        <dbReference type="EMBL" id="MDI2099406.1"/>
    </source>
</evidence>
<dbReference type="GO" id="GO:0016757">
    <property type="term" value="F:glycosyltransferase activity"/>
    <property type="evidence" value="ECO:0007669"/>
    <property type="project" value="UniProtKB-KW"/>
</dbReference>
<dbReference type="EMBL" id="JASATX010000004">
    <property type="protein sequence ID" value="MDI2099406.1"/>
    <property type="molecule type" value="Genomic_DNA"/>
</dbReference>
<reference evidence="4 5" key="1">
    <citation type="submission" date="2023-04" db="EMBL/GenBank/DDBJ databases">
        <title>Klugiella caeni sp. nov. isolated from the sludge of biochemical tank.</title>
        <authorList>
            <person name="Geng K."/>
        </authorList>
    </citation>
    <scope>NUCLEOTIDE SEQUENCE [LARGE SCALE GENOMIC DNA]</scope>
    <source>
        <strain evidence="4 5">YN-L-19</strain>
    </source>
</reference>
<evidence type="ECO:0000259" key="3">
    <source>
        <dbReference type="Pfam" id="PF13439"/>
    </source>
</evidence>
<dbReference type="InterPro" id="IPR028098">
    <property type="entry name" value="Glyco_trans_4-like_N"/>
</dbReference>
<accession>A0AAW6T8H4</accession>
<keyword evidence="2 4" id="KW-0808">Transferase</keyword>
<evidence type="ECO:0000256" key="1">
    <source>
        <dbReference type="ARBA" id="ARBA00022676"/>
    </source>
</evidence>
<comment type="caution">
    <text evidence="4">The sequence shown here is derived from an EMBL/GenBank/DDBJ whole genome shotgun (WGS) entry which is preliminary data.</text>
</comment>
<feature type="domain" description="Glycosyltransferase subfamily 4-like N-terminal" evidence="3">
    <location>
        <begin position="60"/>
        <end position="162"/>
    </location>
</feature>
<protein>
    <submittedName>
        <fullName evidence="4">Glycosyltransferase</fullName>
        <ecNumber evidence="4">2.4.-.-</ecNumber>
    </submittedName>
</protein>
<dbReference type="Gene3D" id="3.40.50.2000">
    <property type="entry name" value="Glycogen Phosphorylase B"/>
    <property type="match status" value="2"/>
</dbReference>
<dbReference type="SUPFAM" id="SSF53756">
    <property type="entry name" value="UDP-Glycosyltransferase/glycogen phosphorylase"/>
    <property type="match status" value="1"/>
</dbReference>
<name>A0AAW6T8H4_9MICO</name>
<dbReference type="RefSeq" id="WP_281489190.1">
    <property type="nucleotide sequence ID" value="NZ_JASATX010000004.1"/>
</dbReference>
<proteinExistence type="predicted"/>
<dbReference type="Proteomes" id="UP001321506">
    <property type="component" value="Unassembled WGS sequence"/>
</dbReference>
<organism evidence="4 5">
    <name type="scientific">Ruicaihuangia caeni</name>
    <dbReference type="NCBI Taxonomy" id="3042517"/>
    <lineage>
        <taxon>Bacteria</taxon>
        <taxon>Bacillati</taxon>
        <taxon>Actinomycetota</taxon>
        <taxon>Actinomycetes</taxon>
        <taxon>Micrococcales</taxon>
        <taxon>Microbacteriaceae</taxon>
        <taxon>Ruicaihuangia</taxon>
    </lineage>
</organism>
<evidence type="ECO:0000313" key="5">
    <source>
        <dbReference type="Proteomes" id="UP001321506"/>
    </source>
</evidence>
<dbReference type="AlphaFoldDB" id="A0AAW6T8H4"/>
<evidence type="ECO:0000256" key="2">
    <source>
        <dbReference type="ARBA" id="ARBA00022679"/>
    </source>
</evidence>